<dbReference type="InterPro" id="IPR029492">
    <property type="entry name" value="DUF4435"/>
</dbReference>
<dbReference type="Proteomes" id="UP000235746">
    <property type="component" value="Unassembled WGS sequence"/>
</dbReference>
<proteinExistence type="predicted"/>
<dbReference type="EMBL" id="MCYL01000002">
    <property type="protein sequence ID" value="PML59447.1"/>
    <property type="molecule type" value="Genomic_DNA"/>
</dbReference>
<reference evidence="3" key="1">
    <citation type="submission" date="2016-07" db="EMBL/GenBank/DDBJ databases">
        <title>Nontailed viruses are major unrecognized killers of bacteria in the ocean.</title>
        <authorList>
            <person name="Kauffman K."/>
            <person name="Hussain F."/>
            <person name="Yang J."/>
            <person name="Arevalo P."/>
            <person name="Brown J."/>
            <person name="Cutler M."/>
            <person name="Kelly L."/>
            <person name="Polz M.F."/>
        </authorList>
    </citation>
    <scope>NUCLEOTIDE SEQUENCE [LARGE SCALE GENOMIC DNA]</scope>
    <source>
        <strain evidence="3">10N.261.51.B8</strain>
    </source>
</reference>
<evidence type="ECO:0000313" key="3">
    <source>
        <dbReference type="Proteomes" id="UP000235746"/>
    </source>
</evidence>
<sequence>MYGLPIRSDAANGSIGLFYRELQDIEIYVEDSDAEALYTMLLSRAVNDEVRIKKIISLHGRGKVVEHCAAFSEDSPALFIIDGDLDLLHGQRESSLDRLYQHRMYCIENYLFCKSASAEMLRDASGKLMPEEALEALEWDDFLGDVTTSLVRLFKVYAVAWKLMEEGGIKTVSRSYYDVCKKVSRARGSAVCDDKVQAVIDEIKASVILVHGQNMYDEVYAQVDQAVGELENPLYAVSGKDYLLKSLRDYLGFKGASYKYDDGFKFKLARYCDTEPLAELGDAIRHSVNNGVYKQAS</sequence>
<dbReference type="Pfam" id="PF14491">
    <property type="entry name" value="DUF4435"/>
    <property type="match status" value="1"/>
</dbReference>
<gene>
    <name evidence="2" type="ORF">BCT74_02600</name>
</gene>
<dbReference type="RefSeq" id="WP_102558406.1">
    <property type="nucleotide sequence ID" value="NZ_MCYL01000002.1"/>
</dbReference>
<evidence type="ECO:0000259" key="1">
    <source>
        <dbReference type="Pfam" id="PF14491"/>
    </source>
</evidence>
<comment type="caution">
    <text evidence="2">The sequence shown here is derived from an EMBL/GenBank/DDBJ whole genome shotgun (WGS) entry which is preliminary data.</text>
</comment>
<dbReference type="AlphaFoldDB" id="A0A2N7IMY3"/>
<evidence type="ECO:0000313" key="2">
    <source>
        <dbReference type="EMBL" id="PML59447.1"/>
    </source>
</evidence>
<protein>
    <recommendedName>
        <fullName evidence="1">DUF4435 domain-containing protein</fullName>
    </recommendedName>
</protein>
<organism evidence="2 3">
    <name type="scientific">Vibrio lentus</name>
    <dbReference type="NCBI Taxonomy" id="136468"/>
    <lineage>
        <taxon>Bacteria</taxon>
        <taxon>Pseudomonadati</taxon>
        <taxon>Pseudomonadota</taxon>
        <taxon>Gammaproteobacteria</taxon>
        <taxon>Vibrionales</taxon>
        <taxon>Vibrionaceae</taxon>
        <taxon>Vibrio</taxon>
    </lineage>
</organism>
<accession>A0A2N7IMY3</accession>
<name>A0A2N7IMY3_9VIBR</name>
<feature type="domain" description="DUF4435" evidence="1">
    <location>
        <begin position="24"/>
        <end position="205"/>
    </location>
</feature>